<dbReference type="InterPro" id="IPR015422">
    <property type="entry name" value="PyrdxlP-dep_Trfase_small"/>
</dbReference>
<protein>
    <recommendedName>
        <fullName evidence="4">threonine-phosphate decarboxylase</fullName>
        <ecNumber evidence="4">4.1.1.81</ecNumber>
    </recommendedName>
    <alternativeName>
        <fullName evidence="8">L-threonine-O-3-phosphate decarboxylase</fullName>
    </alternativeName>
</protein>
<comment type="cofactor">
    <cofactor evidence="1">
        <name>pyridoxal 5'-phosphate</name>
        <dbReference type="ChEBI" id="CHEBI:597326"/>
    </cofactor>
</comment>
<evidence type="ECO:0000313" key="12">
    <source>
        <dbReference type="Proteomes" id="UP000628854"/>
    </source>
</evidence>
<proteinExistence type="predicted"/>
<keyword evidence="6" id="KW-0663">Pyridoxal phosphate</keyword>
<evidence type="ECO:0000256" key="4">
    <source>
        <dbReference type="ARBA" id="ARBA00012285"/>
    </source>
</evidence>
<dbReference type="PANTHER" id="PTHR42885:SF1">
    <property type="entry name" value="THREONINE-PHOSPHATE DECARBOXYLASE"/>
    <property type="match status" value="1"/>
</dbReference>
<keyword evidence="7" id="KW-0456">Lyase</keyword>
<reference evidence="12" key="1">
    <citation type="journal article" date="2019" name="Int. J. Syst. Evol. Microbiol.">
        <title>The Global Catalogue of Microorganisms (GCM) 10K type strain sequencing project: providing services to taxonomists for standard genome sequencing and annotation.</title>
        <authorList>
            <consortium name="The Broad Institute Genomics Platform"/>
            <consortium name="The Broad Institute Genome Sequencing Center for Infectious Disease"/>
            <person name="Wu L."/>
            <person name="Ma J."/>
        </authorList>
    </citation>
    <scope>NUCLEOTIDE SEQUENCE [LARGE SCALE GENOMIC DNA]</scope>
    <source>
        <strain evidence="12">CGMCC 1.15928</strain>
    </source>
</reference>
<accession>A0ABQ1K0I4</accession>
<dbReference type="SUPFAM" id="SSF53383">
    <property type="entry name" value="PLP-dependent transferases"/>
    <property type="match status" value="1"/>
</dbReference>
<keyword evidence="12" id="KW-1185">Reference proteome</keyword>
<evidence type="ECO:0000256" key="6">
    <source>
        <dbReference type="ARBA" id="ARBA00022898"/>
    </source>
</evidence>
<dbReference type="InterPro" id="IPR015421">
    <property type="entry name" value="PyrdxlP-dep_Trfase_major"/>
</dbReference>
<keyword evidence="5" id="KW-0169">Cobalamin biosynthesis</keyword>
<dbReference type="InterPro" id="IPR004839">
    <property type="entry name" value="Aminotransferase_I/II_large"/>
</dbReference>
<evidence type="ECO:0000256" key="8">
    <source>
        <dbReference type="ARBA" id="ARBA00029996"/>
    </source>
</evidence>
<evidence type="ECO:0000259" key="10">
    <source>
        <dbReference type="Pfam" id="PF00155"/>
    </source>
</evidence>
<sequence length="329" mass="36396">MQDGQHGGALDLMRAAFPSAPEPWIDLSTGINPWSYPFRDIPDAAYRHLPVRDAYDSCRSAMAKALRAPAESLLLAPGSELLIRLLPKVINPRRAAILTPMYGDHVEAWRRARCDIIETEDPLGLADQVDAVVVCNPNNPDGRRFAPDSLLRTAERLARRGGWLIVDEAYADLDPSLSLAPHGGKDGLIVLRSFGKFYGLAGVRLGALLAPEALRSEMQHLLGVWPVSGPALHIGKQACRDEAWQREMRSRLADARVRLDRILHAAGLKVVGGTDLFRLVETENATRLWEHLAHHGIYVRRFDWSDRLVRIGLPETDAAETRLSAGLTP</sequence>
<dbReference type="EC" id="4.1.1.81" evidence="4"/>
<dbReference type="CDD" id="cd00609">
    <property type="entry name" value="AAT_like"/>
    <property type="match status" value="1"/>
</dbReference>
<comment type="function">
    <text evidence="2">Decarboxylates L-threonine-O-3-phosphate to yield (R)-1-amino-2-propanol O-2-phosphate, the precursor for the linkage between the nucleotide loop and the corrin ring in cobalamin.</text>
</comment>
<dbReference type="InterPro" id="IPR005860">
    <property type="entry name" value="CobD"/>
</dbReference>
<feature type="domain" description="Aminotransferase class I/classII large" evidence="10">
    <location>
        <begin position="55"/>
        <end position="320"/>
    </location>
</feature>
<dbReference type="RefSeq" id="WP_084394407.1">
    <property type="nucleotide sequence ID" value="NZ_BMKF01000003.1"/>
</dbReference>
<evidence type="ECO:0000256" key="1">
    <source>
        <dbReference type="ARBA" id="ARBA00001933"/>
    </source>
</evidence>
<dbReference type="Gene3D" id="3.90.1150.10">
    <property type="entry name" value="Aspartate Aminotransferase, domain 1"/>
    <property type="match status" value="1"/>
</dbReference>
<gene>
    <name evidence="11" type="primary">cobC</name>
    <name evidence="11" type="ORF">GCM10011503_30800</name>
</gene>
<dbReference type="EMBL" id="BMKF01000003">
    <property type="protein sequence ID" value="GGB79910.1"/>
    <property type="molecule type" value="Genomic_DNA"/>
</dbReference>
<evidence type="ECO:0000256" key="2">
    <source>
        <dbReference type="ARBA" id="ARBA00003444"/>
    </source>
</evidence>
<evidence type="ECO:0000313" key="11">
    <source>
        <dbReference type="EMBL" id="GGB79910.1"/>
    </source>
</evidence>
<dbReference type="Proteomes" id="UP000628854">
    <property type="component" value="Unassembled WGS sequence"/>
</dbReference>
<dbReference type="Pfam" id="PF00155">
    <property type="entry name" value="Aminotran_1_2"/>
    <property type="match status" value="1"/>
</dbReference>
<dbReference type="NCBIfam" id="TIGR01140">
    <property type="entry name" value="L_thr_O3P_dcar"/>
    <property type="match status" value="1"/>
</dbReference>
<organism evidence="11 12">
    <name type="scientific">Henriciella pelagia</name>
    <dbReference type="NCBI Taxonomy" id="1977912"/>
    <lineage>
        <taxon>Bacteria</taxon>
        <taxon>Pseudomonadati</taxon>
        <taxon>Pseudomonadota</taxon>
        <taxon>Alphaproteobacteria</taxon>
        <taxon>Hyphomonadales</taxon>
        <taxon>Hyphomonadaceae</taxon>
        <taxon>Henriciella</taxon>
    </lineage>
</organism>
<dbReference type="InterPro" id="IPR015424">
    <property type="entry name" value="PyrdxlP-dep_Trfase"/>
</dbReference>
<evidence type="ECO:0000256" key="5">
    <source>
        <dbReference type="ARBA" id="ARBA00022573"/>
    </source>
</evidence>
<evidence type="ECO:0000256" key="9">
    <source>
        <dbReference type="ARBA" id="ARBA00048531"/>
    </source>
</evidence>
<dbReference type="PANTHER" id="PTHR42885">
    <property type="entry name" value="HISTIDINOL-PHOSPHATE AMINOTRANSFERASE-RELATED"/>
    <property type="match status" value="1"/>
</dbReference>
<comment type="caution">
    <text evidence="11">The sequence shown here is derived from an EMBL/GenBank/DDBJ whole genome shotgun (WGS) entry which is preliminary data.</text>
</comment>
<comment type="pathway">
    <text evidence="3">Cofactor biosynthesis; adenosylcobalamin biosynthesis.</text>
</comment>
<dbReference type="Gene3D" id="3.40.640.10">
    <property type="entry name" value="Type I PLP-dependent aspartate aminotransferase-like (Major domain)"/>
    <property type="match status" value="1"/>
</dbReference>
<name>A0ABQ1K0I4_9PROT</name>
<evidence type="ECO:0000256" key="7">
    <source>
        <dbReference type="ARBA" id="ARBA00023239"/>
    </source>
</evidence>
<comment type="catalytic activity">
    <reaction evidence="9">
        <text>O-phospho-L-threonine + H(+) = (R)-1-aminopropan-2-yl phosphate + CO2</text>
        <dbReference type="Rhea" id="RHEA:11492"/>
        <dbReference type="ChEBI" id="CHEBI:15378"/>
        <dbReference type="ChEBI" id="CHEBI:16526"/>
        <dbReference type="ChEBI" id="CHEBI:58563"/>
        <dbReference type="ChEBI" id="CHEBI:58675"/>
        <dbReference type="EC" id="4.1.1.81"/>
    </reaction>
</comment>
<evidence type="ECO:0000256" key="3">
    <source>
        <dbReference type="ARBA" id="ARBA00004953"/>
    </source>
</evidence>